<sequence>MERNKSQKAFCIRPDTMLLKPVDFGNSTLVYESSQEPAFIPEKTSTIVQKSCLRHASTYDGRKKASKQLLGIKSKLPLVIDHVEGIYLFPIASHLKPDCVWIALSHVKSLKKVEKKETEVTFKDGQKVMVHASILVLFSQMHLAIELRKRLKMIDHDGIGKKAERKRWVNGQKKMIITFSDRKEREEETNSKR</sequence>
<dbReference type="STRING" id="1714264.BTO30_02420"/>
<dbReference type="Pfam" id="PF06338">
    <property type="entry name" value="ComK"/>
    <property type="match status" value="1"/>
</dbReference>
<dbReference type="OrthoDB" id="2417337at2"/>
<evidence type="ECO:0000313" key="2">
    <source>
        <dbReference type="Proteomes" id="UP000185568"/>
    </source>
</evidence>
<gene>
    <name evidence="1" type="ORF">BTO30_02420</name>
</gene>
<dbReference type="RefSeq" id="WP_075397132.1">
    <property type="nucleotide sequence ID" value="NZ_MSDU01000004.1"/>
</dbReference>
<reference evidence="1 2" key="1">
    <citation type="submission" date="2016-12" db="EMBL/GenBank/DDBJ databases">
        <title>Domibacillus antri genome sequencing.</title>
        <authorList>
            <person name="Verma A."/>
            <person name="Krishnamurthi S."/>
        </authorList>
    </citation>
    <scope>NUCLEOTIDE SEQUENCE [LARGE SCALE GENOMIC DNA]</scope>
    <source>
        <strain evidence="1 2">XD80</strain>
    </source>
</reference>
<dbReference type="EMBL" id="MSDU01000004">
    <property type="protein sequence ID" value="OLN23820.1"/>
    <property type="molecule type" value="Genomic_DNA"/>
</dbReference>
<organism evidence="1 2">
    <name type="scientific">Domibacillus antri</name>
    <dbReference type="NCBI Taxonomy" id="1714264"/>
    <lineage>
        <taxon>Bacteria</taxon>
        <taxon>Bacillati</taxon>
        <taxon>Bacillota</taxon>
        <taxon>Bacilli</taxon>
        <taxon>Bacillales</taxon>
        <taxon>Bacillaceae</taxon>
        <taxon>Domibacillus</taxon>
    </lineage>
</organism>
<evidence type="ECO:0000313" key="1">
    <source>
        <dbReference type="EMBL" id="OLN23820.1"/>
    </source>
</evidence>
<evidence type="ECO:0008006" key="3">
    <source>
        <dbReference type="Google" id="ProtNLM"/>
    </source>
</evidence>
<comment type="caution">
    <text evidence="1">The sequence shown here is derived from an EMBL/GenBank/DDBJ whole genome shotgun (WGS) entry which is preliminary data.</text>
</comment>
<keyword evidence="2" id="KW-1185">Reference proteome</keyword>
<accession>A0A1Q8Q912</accession>
<dbReference type="InterPro" id="IPR010461">
    <property type="entry name" value="ComK"/>
</dbReference>
<proteinExistence type="predicted"/>
<protein>
    <recommendedName>
        <fullName evidence="3">Competence protein</fullName>
    </recommendedName>
</protein>
<dbReference type="Proteomes" id="UP000185568">
    <property type="component" value="Unassembled WGS sequence"/>
</dbReference>
<name>A0A1Q8Q912_9BACI</name>
<dbReference type="AlphaFoldDB" id="A0A1Q8Q912"/>
<dbReference type="GO" id="GO:0030420">
    <property type="term" value="P:establishment of competence for transformation"/>
    <property type="evidence" value="ECO:0007669"/>
    <property type="project" value="InterPro"/>
</dbReference>